<protein>
    <recommendedName>
        <fullName evidence="4">BACON domain-containing protein</fullName>
    </recommendedName>
</protein>
<keyword evidence="1" id="KW-0732">Signal</keyword>
<accession>A0ABW8U3B3</accession>
<evidence type="ECO:0000256" key="1">
    <source>
        <dbReference type="SAM" id="SignalP"/>
    </source>
</evidence>
<keyword evidence="3" id="KW-1185">Reference proteome</keyword>
<feature type="chain" id="PRO_5046009937" description="BACON domain-containing protein" evidence="1">
    <location>
        <begin position="23"/>
        <end position="121"/>
    </location>
</feature>
<dbReference type="EMBL" id="JBEWZF010000002">
    <property type="protein sequence ID" value="MFL0298628.1"/>
    <property type="molecule type" value="Genomic_DNA"/>
</dbReference>
<evidence type="ECO:0000313" key="3">
    <source>
        <dbReference type="Proteomes" id="UP001623553"/>
    </source>
</evidence>
<feature type="signal peptide" evidence="1">
    <location>
        <begin position="1"/>
        <end position="22"/>
    </location>
</feature>
<sequence length="121" mass="13042">MKILIYLLISSCLLFTACSGLPFQTLSSTTTIKGNDAFILGNNKHGKFSVRLKNTSNSDITIWQAPITGGQHSPLQVAANQTVNVKVDRDTAIRIENSSASVIDVELLVKGDTGLSMGYKK</sequence>
<dbReference type="PROSITE" id="PS51257">
    <property type="entry name" value="PROKAR_LIPOPROTEIN"/>
    <property type="match status" value="1"/>
</dbReference>
<gene>
    <name evidence="2" type="ORF">AAE961_07085</name>
</gene>
<dbReference type="Proteomes" id="UP001623553">
    <property type="component" value="Unassembled WGS sequence"/>
</dbReference>
<dbReference type="RefSeq" id="WP_406800429.1">
    <property type="nucleotide sequence ID" value="NZ_JBEWZF010000002.1"/>
</dbReference>
<evidence type="ECO:0008006" key="4">
    <source>
        <dbReference type="Google" id="ProtNLM"/>
    </source>
</evidence>
<reference evidence="2 3" key="1">
    <citation type="submission" date="2024-07" db="EMBL/GenBank/DDBJ databases">
        <authorList>
            <person name="Pitt A."/>
            <person name="Hahn M.W."/>
        </authorList>
    </citation>
    <scope>NUCLEOTIDE SEQUENCE [LARGE SCALE GENOMIC DNA]</scope>
    <source>
        <strain evidence="2 3">2-BAHN-186B</strain>
    </source>
</reference>
<organism evidence="2 3">
    <name type="scientific">Aquirufa novilacunae</name>
    <dbReference type="NCBI Taxonomy" id="3139305"/>
    <lineage>
        <taxon>Bacteria</taxon>
        <taxon>Pseudomonadati</taxon>
        <taxon>Bacteroidota</taxon>
        <taxon>Cytophagia</taxon>
        <taxon>Cytophagales</taxon>
        <taxon>Flectobacillaceae</taxon>
        <taxon>Aquirufa</taxon>
    </lineage>
</organism>
<proteinExistence type="predicted"/>
<name>A0ABW8U3B3_9BACT</name>
<evidence type="ECO:0000313" key="2">
    <source>
        <dbReference type="EMBL" id="MFL0298628.1"/>
    </source>
</evidence>
<comment type="caution">
    <text evidence="2">The sequence shown here is derived from an EMBL/GenBank/DDBJ whole genome shotgun (WGS) entry which is preliminary data.</text>
</comment>